<protein>
    <submittedName>
        <fullName evidence="6">Cystathionine gamma-synthase</fullName>
    </submittedName>
</protein>
<dbReference type="GO" id="GO:0005737">
    <property type="term" value="C:cytoplasm"/>
    <property type="evidence" value="ECO:0007669"/>
    <property type="project" value="TreeGrafter"/>
</dbReference>
<dbReference type="GO" id="GO:0009086">
    <property type="term" value="P:methionine biosynthetic process"/>
    <property type="evidence" value="ECO:0007669"/>
    <property type="project" value="UniProtKB-ARBA"/>
</dbReference>
<evidence type="ECO:0000256" key="4">
    <source>
        <dbReference type="PIRSR" id="PIRSR001434-2"/>
    </source>
</evidence>
<dbReference type="InterPro" id="IPR000277">
    <property type="entry name" value="Cys/Met-Metab_PyrdxlP-dep_enz"/>
</dbReference>
<dbReference type="Proteomes" id="UP000321378">
    <property type="component" value="Chromosome"/>
</dbReference>
<evidence type="ECO:0000256" key="5">
    <source>
        <dbReference type="RuleBase" id="RU362118"/>
    </source>
</evidence>
<dbReference type="InterPro" id="IPR015421">
    <property type="entry name" value="PyrdxlP-dep_Trfase_major"/>
</dbReference>
<organism evidence="6 7">
    <name type="scientific">Leptotrichia trevisanii</name>
    <dbReference type="NCBI Taxonomy" id="109328"/>
    <lineage>
        <taxon>Bacteria</taxon>
        <taxon>Fusobacteriati</taxon>
        <taxon>Fusobacteriota</taxon>
        <taxon>Fusobacteriia</taxon>
        <taxon>Fusobacteriales</taxon>
        <taxon>Leptotrichiaceae</taxon>
        <taxon>Leptotrichia</taxon>
    </lineage>
</organism>
<evidence type="ECO:0000313" key="6">
    <source>
        <dbReference type="EMBL" id="BBM51976.1"/>
    </source>
</evidence>
<reference evidence="6 7" key="1">
    <citation type="submission" date="2019-07" db="EMBL/GenBank/DDBJ databases">
        <title>Complete Genome Sequence of Leptotrichia trevisanii Strain JMUB3935.</title>
        <authorList>
            <person name="Watanabe S."/>
            <person name="Cui L."/>
        </authorList>
    </citation>
    <scope>NUCLEOTIDE SEQUENCE [LARGE SCALE GENOMIC DNA]</scope>
    <source>
        <strain evidence="6 7">JMUB3935</strain>
    </source>
</reference>
<dbReference type="GO" id="GO:0019346">
    <property type="term" value="P:transsulfuration"/>
    <property type="evidence" value="ECO:0007669"/>
    <property type="project" value="InterPro"/>
</dbReference>
<dbReference type="FunFam" id="3.90.1150.10:FF:000033">
    <property type="entry name" value="Cystathionine gamma-synthase"/>
    <property type="match status" value="1"/>
</dbReference>
<dbReference type="InterPro" id="IPR054542">
    <property type="entry name" value="Cys_met_metab_PP"/>
</dbReference>
<gene>
    <name evidence="6" type="ORF">JMUB3935_0954</name>
</gene>
<sequence length="383" mass="42711">MECEIVMRFETKAIHGIRKEKKKELWGTNVNFASTFPVAEFGVTQEFEYSRVSAPTRNELEEILAALENGKYGYAFSSGMATTTSVFTMFEAGDHIILGQDIYGGTYRIVHDIYSKFGLEYTFVDTTDLNNIRNAIKENTKAIFIETPSNPLLDVTDMRGVVEIAKQHNLITIADNTFMTPYLQKPLDFGIDIVIHSATKFLSGHHDLLAGVAITNDEELAEKIKFSQVAAGALISPFDSWLLMRSLKTLKLRVEAAQTNAEKLIEFFQSHDAVDKIYYPTLDTNKGKKIHESQATGGGSVFSFTLKDDSKVKTFFESLNVALFAASLGGAETLVTHPSTITHAEMPEEEKEARGFTNSLIRIAVGFENIDDLIEDFKQALEK</sequence>
<dbReference type="CDD" id="cd00614">
    <property type="entry name" value="CGS_like"/>
    <property type="match status" value="1"/>
</dbReference>
<evidence type="ECO:0000256" key="2">
    <source>
        <dbReference type="ARBA" id="ARBA00009077"/>
    </source>
</evidence>
<dbReference type="Gene3D" id="3.40.640.10">
    <property type="entry name" value="Type I PLP-dependent aspartate aminotransferase-like (Major domain)"/>
    <property type="match status" value="1"/>
</dbReference>
<name>A0A510KJW9_9FUSO</name>
<dbReference type="STRING" id="1122173.GCA_000482505_01998"/>
<dbReference type="Gene3D" id="3.90.1150.10">
    <property type="entry name" value="Aspartate Aminotransferase, domain 1"/>
    <property type="match status" value="1"/>
</dbReference>
<evidence type="ECO:0000256" key="1">
    <source>
        <dbReference type="ARBA" id="ARBA00001933"/>
    </source>
</evidence>
<keyword evidence="3 4" id="KW-0663">Pyridoxal phosphate</keyword>
<dbReference type="GO" id="GO:0003962">
    <property type="term" value="F:cystathionine gamma-synthase activity"/>
    <property type="evidence" value="ECO:0007669"/>
    <property type="project" value="TreeGrafter"/>
</dbReference>
<dbReference type="SUPFAM" id="SSF53383">
    <property type="entry name" value="PLP-dependent transferases"/>
    <property type="match status" value="1"/>
</dbReference>
<dbReference type="InterPro" id="IPR015422">
    <property type="entry name" value="PyrdxlP-dep_Trfase_small"/>
</dbReference>
<dbReference type="EMBL" id="AP019840">
    <property type="protein sequence ID" value="BBM51976.1"/>
    <property type="molecule type" value="Genomic_DNA"/>
</dbReference>
<accession>A0A510KJW9</accession>
<dbReference type="FunFam" id="3.40.640.10:FF:000009">
    <property type="entry name" value="Cystathionine gamma-synthase homolog"/>
    <property type="match status" value="1"/>
</dbReference>
<dbReference type="GO" id="GO:0019343">
    <property type="term" value="P:cysteine biosynthetic process via cystathionine"/>
    <property type="evidence" value="ECO:0007669"/>
    <property type="project" value="TreeGrafter"/>
</dbReference>
<dbReference type="Pfam" id="PF01053">
    <property type="entry name" value="Cys_Met_Meta_PP"/>
    <property type="match status" value="1"/>
</dbReference>
<dbReference type="PROSITE" id="PS00868">
    <property type="entry name" value="CYS_MET_METAB_PP"/>
    <property type="match status" value="1"/>
</dbReference>
<dbReference type="GO" id="GO:0004123">
    <property type="term" value="F:cystathionine gamma-lyase activity"/>
    <property type="evidence" value="ECO:0007669"/>
    <property type="project" value="TreeGrafter"/>
</dbReference>
<comment type="similarity">
    <text evidence="2 5">Belongs to the trans-sulfuration enzymes family.</text>
</comment>
<dbReference type="PANTHER" id="PTHR11808:SF15">
    <property type="entry name" value="CYSTATHIONINE GAMMA-LYASE"/>
    <property type="match status" value="1"/>
</dbReference>
<evidence type="ECO:0000313" key="7">
    <source>
        <dbReference type="Proteomes" id="UP000321378"/>
    </source>
</evidence>
<dbReference type="InterPro" id="IPR015424">
    <property type="entry name" value="PyrdxlP-dep_Trfase"/>
</dbReference>
<dbReference type="GO" id="GO:0030170">
    <property type="term" value="F:pyridoxal phosphate binding"/>
    <property type="evidence" value="ECO:0007669"/>
    <property type="project" value="InterPro"/>
</dbReference>
<comment type="cofactor">
    <cofactor evidence="1 5">
        <name>pyridoxal 5'-phosphate</name>
        <dbReference type="ChEBI" id="CHEBI:597326"/>
    </cofactor>
</comment>
<dbReference type="PANTHER" id="PTHR11808">
    <property type="entry name" value="TRANS-SULFURATION ENZYME FAMILY MEMBER"/>
    <property type="match status" value="1"/>
</dbReference>
<dbReference type="AlphaFoldDB" id="A0A510KJW9"/>
<dbReference type="PIRSF" id="PIRSF001434">
    <property type="entry name" value="CGS"/>
    <property type="match status" value="1"/>
</dbReference>
<feature type="modified residue" description="N6-(pyridoxal phosphate)lysine" evidence="4">
    <location>
        <position position="200"/>
    </location>
</feature>
<proteinExistence type="inferred from homology"/>
<evidence type="ECO:0000256" key="3">
    <source>
        <dbReference type="ARBA" id="ARBA00022898"/>
    </source>
</evidence>